<protein>
    <recommendedName>
        <fullName evidence="1">CRAL-TRIO domain-containing protein</fullName>
    </recommendedName>
</protein>
<dbReference type="GO" id="GO:1902936">
    <property type="term" value="F:phosphatidylinositol bisphosphate binding"/>
    <property type="evidence" value="ECO:0007669"/>
    <property type="project" value="TreeGrafter"/>
</dbReference>
<dbReference type="CDD" id="cd00170">
    <property type="entry name" value="SEC14"/>
    <property type="match status" value="1"/>
</dbReference>
<dbReference type="InterPro" id="IPR001251">
    <property type="entry name" value="CRAL-TRIO_dom"/>
</dbReference>
<dbReference type="SMART" id="SM00516">
    <property type="entry name" value="SEC14"/>
    <property type="match status" value="1"/>
</dbReference>
<sequence length="165" mass="18693">MELATLEPRAQVMGGVCIFDCSGVSLSHACSITPSVASQVVELMGGSFPIRIHAIHIVNQSFLFDMMYALFKPLLDAKTRERIFIHGSDMESLHAHIDPKYLPTRYGGTRREYSYNDWVETLRKDETVIRSLYKLGYKIDEDDDTDDMWKKVAESLGGNVDYVHG</sequence>
<accession>A0A8K0KH81</accession>
<dbReference type="GO" id="GO:0016020">
    <property type="term" value="C:membrane"/>
    <property type="evidence" value="ECO:0007669"/>
    <property type="project" value="TreeGrafter"/>
</dbReference>
<organism evidence="2 3">
    <name type="scientific">Ladona fulva</name>
    <name type="common">Scarce chaser dragonfly</name>
    <name type="synonym">Libellula fulva</name>
    <dbReference type="NCBI Taxonomy" id="123851"/>
    <lineage>
        <taxon>Eukaryota</taxon>
        <taxon>Metazoa</taxon>
        <taxon>Ecdysozoa</taxon>
        <taxon>Arthropoda</taxon>
        <taxon>Hexapoda</taxon>
        <taxon>Insecta</taxon>
        <taxon>Pterygota</taxon>
        <taxon>Palaeoptera</taxon>
        <taxon>Odonata</taxon>
        <taxon>Epiprocta</taxon>
        <taxon>Anisoptera</taxon>
        <taxon>Libelluloidea</taxon>
        <taxon>Libellulidae</taxon>
        <taxon>Ladona</taxon>
    </lineage>
</organism>
<dbReference type="OrthoDB" id="440711at2759"/>
<reference evidence="2" key="2">
    <citation type="submission" date="2017-10" db="EMBL/GenBank/DDBJ databases">
        <title>Ladona fulva Genome sequencing and assembly.</title>
        <authorList>
            <person name="Murali S."/>
            <person name="Richards S."/>
            <person name="Bandaranaike D."/>
            <person name="Bellair M."/>
            <person name="Blankenburg K."/>
            <person name="Chao H."/>
            <person name="Dinh H."/>
            <person name="Doddapaneni H."/>
            <person name="Dugan-Rocha S."/>
            <person name="Elkadiri S."/>
            <person name="Gnanaolivu R."/>
            <person name="Hernandez B."/>
            <person name="Skinner E."/>
            <person name="Javaid M."/>
            <person name="Lee S."/>
            <person name="Li M."/>
            <person name="Ming W."/>
            <person name="Munidasa M."/>
            <person name="Muniz J."/>
            <person name="Nguyen L."/>
            <person name="Hughes D."/>
            <person name="Osuji N."/>
            <person name="Pu L.-L."/>
            <person name="Puazo M."/>
            <person name="Qu C."/>
            <person name="Quiroz J."/>
            <person name="Raj R."/>
            <person name="Weissenberger G."/>
            <person name="Xin Y."/>
            <person name="Zou X."/>
            <person name="Han Y."/>
            <person name="Worley K."/>
            <person name="Muzny D."/>
            <person name="Gibbs R."/>
        </authorList>
    </citation>
    <scope>NUCLEOTIDE SEQUENCE</scope>
    <source>
        <strain evidence="2">Sampled in the wild</strain>
    </source>
</reference>
<evidence type="ECO:0000313" key="2">
    <source>
        <dbReference type="EMBL" id="KAG8234477.1"/>
    </source>
</evidence>
<evidence type="ECO:0000313" key="3">
    <source>
        <dbReference type="Proteomes" id="UP000792457"/>
    </source>
</evidence>
<dbReference type="Proteomes" id="UP000792457">
    <property type="component" value="Unassembled WGS sequence"/>
</dbReference>
<dbReference type="PANTHER" id="PTHR10174">
    <property type="entry name" value="ALPHA-TOCOPHEROL TRANSFER PROTEIN-RELATED"/>
    <property type="match status" value="1"/>
</dbReference>
<dbReference type="PROSITE" id="PS50191">
    <property type="entry name" value="CRAL_TRIO"/>
    <property type="match status" value="1"/>
</dbReference>
<dbReference type="EMBL" id="KZ308817">
    <property type="protein sequence ID" value="KAG8234477.1"/>
    <property type="molecule type" value="Genomic_DNA"/>
</dbReference>
<dbReference type="SUPFAM" id="SSF52087">
    <property type="entry name" value="CRAL/TRIO domain"/>
    <property type="match status" value="1"/>
</dbReference>
<proteinExistence type="predicted"/>
<dbReference type="InterPro" id="IPR036865">
    <property type="entry name" value="CRAL-TRIO_dom_sf"/>
</dbReference>
<dbReference type="Pfam" id="PF00650">
    <property type="entry name" value="CRAL_TRIO"/>
    <property type="match status" value="1"/>
</dbReference>
<dbReference type="Gene3D" id="3.40.525.10">
    <property type="entry name" value="CRAL-TRIO lipid binding domain"/>
    <property type="match status" value="1"/>
</dbReference>
<dbReference type="AlphaFoldDB" id="A0A8K0KH81"/>
<name>A0A8K0KH81_LADFU</name>
<evidence type="ECO:0000259" key="1">
    <source>
        <dbReference type="PROSITE" id="PS50191"/>
    </source>
</evidence>
<feature type="domain" description="CRAL-TRIO" evidence="1">
    <location>
        <begin position="1"/>
        <end position="114"/>
    </location>
</feature>
<dbReference type="PRINTS" id="PR00180">
    <property type="entry name" value="CRETINALDHBP"/>
</dbReference>
<gene>
    <name evidence="2" type="ORF">J437_LFUL014345</name>
</gene>
<keyword evidence="3" id="KW-1185">Reference proteome</keyword>
<comment type="caution">
    <text evidence="2">The sequence shown here is derived from an EMBL/GenBank/DDBJ whole genome shotgun (WGS) entry which is preliminary data.</text>
</comment>
<dbReference type="PANTHER" id="PTHR10174:SF234">
    <property type="entry name" value="SD01558P"/>
    <property type="match status" value="1"/>
</dbReference>
<reference evidence="2" key="1">
    <citation type="submission" date="2013-04" db="EMBL/GenBank/DDBJ databases">
        <authorList>
            <person name="Qu J."/>
            <person name="Murali S.C."/>
            <person name="Bandaranaike D."/>
            <person name="Bellair M."/>
            <person name="Blankenburg K."/>
            <person name="Chao H."/>
            <person name="Dinh H."/>
            <person name="Doddapaneni H."/>
            <person name="Downs B."/>
            <person name="Dugan-Rocha S."/>
            <person name="Elkadiri S."/>
            <person name="Gnanaolivu R.D."/>
            <person name="Hernandez B."/>
            <person name="Javaid M."/>
            <person name="Jayaseelan J.C."/>
            <person name="Lee S."/>
            <person name="Li M."/>
            <person name="Ming W."/>
            <person name="Munidasa M."/>
            <person name="Muniz J."/>
            <person name="Nguyen L."/>
            <person name="Ongeri F."/>
            <person name="Osuji N."/>
            <person name="Pu L.-L."/>
            <person name="Puazo M."/>
            <person name="Qu C."/>
            <person name="Quiroz J."/>
            <person name="Raj R."/>
            <person name="Weissenberger G."/>
            <person name="Xin Y."/>
            <person name="Zou X."/>
            <person name="Han Y."/>
            <person name="Richards S."/>
            <person name="Worley K."/>
            <person name="Muzny D."/>
            <person name="Gibbs R."/>
        </authorList>
    </citation>
    <scope>NUCLEOTIDE SEQUENCE</scope>
    <source>
        <strain evidence="2">Sampled in the wild</strain>
    </source>
</reference>